<evidence type="ECO:0000256" key="6">
    <source>
        <dbReference type="ARBA" id="ARBA00023054"/>
    </source>
</evidence>
<dbReference type="eggNOG" id="ENOG502SATG">
    <property type="taxonomic scope" value="Eukaryota"/>
</dbReference>
<evidence type="ECO:0000256" key="12">
    <source>
        <dbReference type="SAM" id="MobiDB-lite"/>
    </source>
</evidence>
<comment type="similarity">
    <text evidence="2">Belongs to the POC5 family.</text>
</comment>
<evidence type="ECO:0000256" key="3">
    <source>
        <dbReference type="ARBA" id="ARBA00014910"/>
    </source>
</evidence>
<feature type="coiled-coil region" evidence="11">
    <location>
        <begin position="216"/>
        <end position="243"/>
    </location>
</feature>
<name>Q4DMG6_TRYCC</name>
<dbReference type="OMA" id="MCALNRE"/>
<evidence type="ECO:0000256" key="9">
    <source>
        <dbReference type="ARBA" id="ARBA00031694"/>
    </source>
</evidence>
<proteinExistence type="inferred from homology"/>
<keyword evidence="6 11" id="KW-0175">Coiled coil</keyword>
<dbReference type="SMR" id="Q4DMG6"/>
<feature type="compositionally biased region" description="Basic and acidic residues" evidence="12">
    <location>
        <begin position="418"/>
        <end position="427"/>
    </location>
</feature>
<evidence type="ECO:0000256" key="1">
    <source>
        <dbReference type="ARBA" id="ARBA00004114"/>
    </source>
</evidence>
<evidence type="ECO:0000256" key="4">
    <source>
        <dbReference type="ARBA" id="ARBA00022490"/>
    </source>
</evidence>
<dbReference type="KEGG" id="tcr:509717.40"/>
<evidence type="ECO:0000256" key="7">
    <source>
        <dbReference type="ARBA" id="ARBA00023212"/>
    </source>
</evidence>
<sequence length="427" mass="48670">MVFSLCFFFFFLLSLLSGHNSPQQQQHTRVYAHTHTCTYPRKVKELLEGMTGVGGGVPFGDFLREVGHGIDTHTSRMREDILLLLSPYIGEQLRLMRESLRAEAERREQVLMDEKREIEASLIVAEENIQKQKKLVQALALTLGDAHKRLWWRRRFRDWLDWILKKRQQRQLCRTMIQTGNVMRKYHFYVQWRLFAASRRQRKHALAEESRWSRREAELLAEAEALKGIVEEERRRSDGLEEKMKAAFVRGVCALNKEAVQVLRGAQTVEEEVEESKGVPPRLYDARTVRLPSARTSHTPSTTARFEGPPIQKTTTATTAPAATATITPIGPVCSQEGYSYQYTGVPQQASSQATCPVHHFCPPGPPCHVCYAPDTCAYNVRSSPHQPFVVSVDPSAVRSYGDTPASQRPPHVARRPGRTERPRVSR</sequence>
<feature type="signal peptide" evidence="13">
    <location>
        <begin position="1"/>
        <end position="18"/>
    </location>
</feature>
<dbReference type="InParanoid" id="Q4DMG6"/>
<keyword evidence="7" id="KW-0206">Cytoskeleton</keyword>
<dbReference type="InterPro" id="IPR033351">
    <property type="entry name" value="POC5"/>
</dbReference>
<comment type="subcellular location">
    <subcellularLocation>
        <location evidence="1">Cytoplasm</location>
        <location evidence="1">Cytoskeleton</location>
        <location evidence="1">Microtubule organizing center</location>
        <location evidence="1">Centrosome</location>
        <location evidence="1">Centriole</location>
    </subcellularLocation>
</comment>
<dbReference type="PaxDb" id="353153-Q4DMG6"/>
<dbReference type="Proteomes" id="UP000002296">
    <property type="component" value="Unassembled WGS sequence"/>
</dbReference>
<dbReference type="PANTHER" id="PTHR28618">
    <property type="entry name" value="CENTROSOMAL PROTEIN POC5"/>
    <property type="match status" value="1"/>
</dbReference>
<evidence type="ECO:0000256" key="8">
    <source>
        <dbReference type="ARBA" id="ARBA00023306"/>
    </source>
</evidence>
<reference evidence="14 15" key="1">
    <citation type="journal article" date="2005" name="Science">
        <title>The genome sequence of Trypanosoma cruzi, etiologic agent of Chagas disease.</title>
        <authorList>
            <person name="El-Sayed N.M."/>
            <person name="Myler P.J."/>
            <person name="Bartholomeu D.C."/>
            <person name="Nilsson D."/>
            <person name="Aggarwal G."/>
            <person name="Tran A.N."/>
            <person name="Ghedin E."/>
            <person name="Worthey E.A."/>
            <person name="Delcher A.L."/>
            <person name="Blandin G."/>
            <person name="Westenberger S.J."/>
            <person name="Caler E."/>
            <person name="Cerqueira G.C."/>
            <person name="Branche C."/>
            <person name="Haas B."/>
            <person name="Anupama A."/>
            <person name="Arner E."/>
            <person name="Aslund L."/>
            <person name="Attipoe P."/>
            <person name="Bontempi E."/>
            <person name="Bringaud F."/>
            <person name="Burton P."/>
            <person name="Cadag E."/>
            <person name="Campbell D.A."/>
            <person name="Carrington M."/>
            <person name="Crabtree J."/>
            <person name="Darban H."/>
            <person name="da Silveira J.F."/>
            <person name="de Jong P."/>
            <person name="Edwards K."/>
            <person name="Englund P.T."/>
            <person name="Fazelina G."/>
            <person name="Feldblyum T."/>
            <person name="Ferella M."/>
            <person name="Frasch A.C."/>
            <person name="Gull K."/>
            <person name="Horn D."/>
            <person name="Hou L."/>
            <person name="Huang Y."/>
            <person name="Kindlund E."/>
            <person name="Klingbeil M."/>
            <person name="Kluge S."/>
            <person name="Koo H."/>
            <person name="Lacerda D."/>
            <person name="Levin M.J."/>
            <person name="Lorenzi H."/>
            <person name="Louie T."/>
            <person name="Machado C.R."/>
            <person name="McCulloch R."/>
            <person name="McKenna A."/>
            <person name="Mizuno Y."/>
            <person name="Mottram J.C."/>
            <person name="Nelson S."/>
            <person name="Ochaya S."/>
            <person name="Osoegawa K."/>
            <person name="Pai G."/>
            <person name="Parsons M."/>
            <person name="Pentony M."/>
            <person name="Pettersson U."/>
            <person name="Pop M."/>
            <person name="Ramirez J.L."/>
            <person name="Rinta J."/>
            <person name="Robertson L."/>
            <person name="Salzberg S.L."/>
            <person name="Sanchez D.O."/>
            <person name="Seyler A."/>
            <person name="Sharma R."/>
            <person name="Shetty J."/>
            <person name="Simpson A.J."/>
            <person name="Sisk E."/>
            <person name="Tammi M.T."/>
            <person name="Tarleton R."/>
            <person name="Teixeira S."/>
            <person name="Van Aken S."/>
            <person name="Vogt C."/>
            <person name="Ward P.N."/>
            <person name="Wickstead B."/>
            <person name="Wortman J."/>
            <person name="White O."/>
            <person name="Fraser C.M."/>
            <person name="Stuart K.D."/>
            <person name="Andersson B."/>
        </authorList>
    </citation>
    <scope>NUCLEOTIDE SEQUENCE [LARGE SCALE GENOMIC DNA]</scope>
    <source>
        <strain evidence="14 15">CL Brener</strain>
    </source>
</reference>
<evidence type="ECO:0000256" key="10">
    <source>
        <dbReference type="ARBA" id="ARBA00049959"/>
    </source>
</evidence>
<evidence type="ECO:0000256" key="2">
    <source>
        <dbReference type="ARBA" id="ARBA00010411"/>
    </source>
</evidence>
<dbReference type="PANTHER" id="PTHR28618:SF1">
    <property type="entry name" value="CENTROSOMAL PROTEIN POC5"/>
    <property type="match status" value="1"/>
</dbReference>
<feature type="region of interest" description="Disordered" evidence="12">
    <location>
        <begin position="295"/>
        <end position="320"/>
    </location>
</feature>
<keyword evidence="13" id="KW-0732">Signal</keyword>
<evidence type="ECO:0000256" key="5">
    <source>
        <dbReference type="ARBA" id="ARBA00022737"/>
    </source>
</evidence>
<comment type="function">
    <text evidence="10">Essential for the assembly of the distal half of centrioles, required for centriole elongation. Acts as a negative regulator of centriole elongation.</text>
</comment>
<dbReference type="AlphaFoldDB" id="Q4DMG6"/>
<gene>
    <name evidence="14" type="ORF">Tc00.1047053509717.40</name>
</gene>
<comment type="caution">
    <text evidence="14">The sequence shown here is derived from an EMBL/GenBank/DDBJ whole genome shotgun (WGS) entry which is preliminary data.</text>
</comment>
<keyword evidence="5" id="KW-0677">Repeat</keyword>
<feature type="coiled-coil region" evidence="11">
    <location>
        <begin position="97"/>
        <end position="135"/>
    </location>
</feature>
<dbReference type="GO" id="GO:0005814">
    <property type="term" value="C:centriole"/>
    <property type="evidence" value="ECO:0007669"/>
    <property type="project" value="UniProtKB-SubCell"/>
</dbReference>
<accession>Q4DMG6</accession>
<feature type="region of interest" description="Disordered" evidence="12">
    <location>
        <begin position="397"/>
        <end position="427"/>
    </location>
</feature>
<feature type="compositionally biased region" description="Polar residues" evidence="12">
    <location>
        <begin position="295"/>
        <end position="304"/>
    </location>
</feature>
<keyword evidence="4" id="KW-0963">Cytoplasm</keyword>
<keyword evidence="15" id="KW-1185">Reference proteome</keyword>
<evidence type="ECO:0000256" key="11">
    <source>
        <dbReference type="SAM" id="Coils"/>
    </source>
</evidence>
<keyword evidence="8" id="KW-0131">Cell cycle</keyword>
<dbReference type="GeneID" id="3547321"/>
<protein>
    <recommendedName>
        <fullName evidence="3">Centrosomal protein POC5</fullName>
    </recommendedName>
    <alternativeName>
        <fullName evidence="9">Protein of centriole 5</fullName>
    </alternativeName>
</protein>
<organism evidence="14 15">
    <name type="scientific">Trypanosoma cruzi (strain CL Brener)</name>
    <dbReference type="NCBI Taxonomy" id="353153"/>
    <lineage>
        <taxon>Eukaryota</taxon>
        <taxon>Discoba</taxon>
        <taxon>Euglenozoa</taxon>
        <taxon>Kinetoplastea</taxon>
        <taxon>Metakinetoplastina</taxon>
        <taxon>Trypanosomatida</taxon>
        <taxon>Trypanosomatidae</taxon>
        <taxon>Trypanosoma</taxon>
        <taxon>Schizotrypanum</taxon>
    </lineage>
</organism>
<evidence type="ECO:0000313" key="15">
    <source>
        <dbReference type="Proteomes" id="UP000002296"/>
    </source>
</evidence>
<evidence type="ECO:0000313" key="14">
    <source>
        <dbReference type="EMBL" id="EAN93713.1"/>
    </source>
</evidence>
<feature type="chain" id="PRO_5004237406" description="Centrosomal protein POC5" evidence="13">
    <location>
        <begin position="19"/>
        <end position="427"/>
    </location>
</feature>
<dbReference type="RefSeq" id="XP_815564.1">
    <property type="nucleotide sequence ID" value="XM_810471.1"/>
</dbReference>
<dbReference type="EMBL" id="AAHK01000330">
    <property type="protein sequence ID" value="EAN93713.1"/>
    <property type="molecule type" value="Genomic_DNA"/>
</dbReference>
<evidence type="ECO:0000256" key="13">
    <source>
        <dbReference type="SAM" id="SignalP"/>
    </source>
</evidence>